<proteinExistence type="predicted"/>
<dbReference type="SUPFAM" id="SSF47895">
    <property type="entry name" value="Transducin (alpha subunit), insertion domain"/>
    <property type="match status" value="1"/>
</dbReference>
<sequence>MRIIHGAGYSDEERRTFIKIVYQNIYMAMFSMTRAMESLKIPYENPDNHFAKLAEKEVRKGHRVFNDERRNCMSRDEAVKTRA</sequence>
<dbReference type="Gene3D" id="1.10.400.10">
    <property type="entry name" value="GI Alpha 1, domain 2-like"/>
    <property type="match status" value="1"/>
</dbReference>
<dbReference type="EMBL" id="KV907182">
    <property type="protein sequence ID" value="OON13708.1"/>
    <property type="molecule type" value="Genomic_DNA"/>
</dbReference>
<keyword evidence="2" id="KW-1185">Reference proteome</keyword>
<dbReference type="Proteomes" id="UP000243686">
    <property type="component" value="Unassembled WGS sequence"/>
</dbReference>
<name>A0A1S8WGY0_OPIVI</name>
<organism evidence="1 2">
    <name type="scientific">Opisthorchis viverrini</name>
    <name type="common">Southeast Asian liver fluke</name>
    <dbReference type="NCBI Taxonomy" id="6198"/>
    <lineage>
        <taxon>Eukaryota</taxon>
        <taxon>Metazoa</taxon>
        <taxon>Spiralia</taxon>
        <taxon>Lophotrochozoa</taxon>
        <taxon>Platyhelminthes</taxon>
        <taxon>Trematoda</taxon>
        <taxon>Digenea</taxon>
        <taxon>Opisthorchiida</taxon>
        <taxon>Opisthorchiata</taxon>
        <taxon>Opisthorchiidae</taxon>
        <taxon>Opisthorchis</taxon>
    </lineage>
</organism>
<dbReference type="InterPro" id="IPR011025">
    <property type="entry name" value="GproteinA_insert"/>
</dbReference>
<reference evidence="1 2" key="1">
    <citation type="submission" date="2015-03" db="EMBL/GenBank/DDBJ databases">
        <title>Draft genome of the nematode, Opisthorchis viverrini.</title>
        <authorList>
            <person name="Mitreva M."/>
        </authorList>
    </citation>
    <scope>NUCLEOTIDE SEQUENCE [LARGE SCALE GENOMIC DNA]</scope>
    <source>
        <strain evidence="1">Khon Kaen</strain>
    </source>
</reference>
<gene>
    <name evidence="1" type="ORF">X801_10512</name>
</gene>
<evidence type="ECO:0000313" key="2">
    <source>
        <dbReference type="Proteomes" id="UP000243686"/>
    </source>
</evidence>
<accession>A0A1S8WGY0</accession>
<dbReference type="AlphaFoldDB" id="A0A1S8WGY0"/>
<protein>
    <submittedName>
        <fullName evidence="1">Uncharacterized protein</fullName>
    </submittedName>
</protein>
<feature type="non-terminal residue" evidence="1">
    <location>
        <position position="83"/>
    </location>
</feature>
<evidence type="ECO:0000313" key="1">
    <source>
        <dbReference type="EMBL" id="OON13708.1"/>
    </source>
</evidence>
<dbReference type="GO" id="GO:0007165">
    <property type="term" value="P:signal transduction"/>
    <property type="evidence" value="ECO:0007669"/>
    <property type="project" value="InterPro"/>
</dbReference>